<evidence type="ECO:0000256" key="1">
    <source>
        <dbReference type="ARBA" id="ARBA00009670"/>
    </source>
</evidence>
<dbReference type="InterPro" id="IPR044095">
    <property type="entry name" value="ADCK2_dom"/>
</dbReference>
<dbReference type="PANTHER" id="PTHR45890">
    <property type="entry name" value="AARF DOMAIN CONTAINING KINASE 2 (PREDICTED)"/>
    <property type="match status" value="1"/>
</dbReference>
<organism evidence="3 4">
    <name type="scientific">Zygosaccharomyces mellis</name>
    <dbReference type="NCBI Taxonomy" id="42258"/>
    <lineage>
        <taxon>Eukaryota</taxon>
        <taxon>Fungi</taxon>
        <taxon>Dikarya</taxon>
        <taxon>Ascomycota</taxon>
        <taxon>Saccharomycotina</taxon>
        <taxon>Saccharomycetes</taxon>
        <taxon>Saccharomycetales</taxon>
        <taxon>Saccharomycetaceae</taxon>
        <taxon>Zygosaccharomyces</taxon>
    </lineage>
</organism>
<proteinExistence type="inferred from homology"/>
<dbReference type="OrthoDB" id="1290869at2759"/>
<comment type="caution">
    <text evidence="3">The sequence shown here is derived from an EMBL/GenBank/DDBJ whole genome shotgun (WGS) entry which is preliminary data.</text>
</comment>
<dbReference type="InterPro" id="IPR052402">
    <property type="entry name" value="ADCK_kinase"/>
</dbReference>
<dbReference type="GO" id="GO:0005739">
    <property type="term" value="C:mitochondrion"/>
    <property type="evidence" value="ECO:0007669"/>
    <property type="project" value="TreeGrafter"/>
</dbReference>
<dbReference type="CDD" id="cd13971">
    <property type="entry name" value="ADCK2-like"/>
    <property type="match status" value="1"/>
</dbReference>
<keyword evidence="4" id="KW-1185">Reference proteome</keyword>
<evidence type="ECO:0000259" key="2">
    <source>
        <dbReference type="PROSITE" id="PS50011"/>
    </source>
</evidence>
<dbReference type="EMBL" id="BIMX01000004">
    <property type="protein sequence ID" value="GCE98300.1"/>
    <property type="molecule type" value="Genomic_DNA"/>
</dbReference>
<dbReference type="InterPro" id="IPR011009">
    <property type="entry name" value="Kinase-like_dom_sf"/>
</dbReference>
<reference evidence="3 4" key="1">
    <citation type="submission" date="2019-01" db="EMBL/GenBank/DDBJ databases">
        <title>Draft Genome Sequencing of Zygosaccharomyces mellis Ca-7.</title>
        <authorList>
            <person name="Shiwa Y."/>
            <person name="Kanesaki Y."/>
            <person name="Ishige T."/>
            <person name="Mura K."/>
            <person name="Hori T."/>
            <person name="Tamura T."/>
        </authorList>
    </citation>
    <scope>NUCLEOTIDE SEQUENCE [LARGE SCALE GENOMIC DNA]</scope>
    <source>
        <strain evidence="3 4">Ca-7</strain>
    </source>
</reference>
<dbReference type="Proteomes" id="UP000301737">
    <property type="component" value="Unassembled WGS sequence"/>
</dbReference>
<dbReference type="AlphaFoldDB" id="A0A4C2E271"/>
<name>A0A4C2E271_9SACH</name>
<comment type="similarity">
    <text evidence="1">Belongs to the protein kinase superfamily. ADCK protein kinase family.</text>
</comment>
<evidence type="ECO:0000313" key="3">
    <source>
        <dbReference type="EMBL" id="GCE98300.1"/>
    </source>
</evidence>
<sequence length="651" mass="75294">MFKILNRSWSFLRRPAIRNLVIPTSIAFFYSQRQICYSQLWNESLKPLPEGDTFEMGLYLASQRELGQELAQKRSNHLRSSGNTITLQLRKLWYVVKDHLVEPVYTMLRFIEIFAIFTPVLLCYPITFFGRYHKLDRDEVHISETSGSLVWYRLLRRALELAGPSFIKLGQWAGSRTDMFSPGFCHELSNLHSNSKPHSLKYSKQRICESLENKFEFDEIFDEFKEKPLGVGAIAQVYVGKLSDKFIKTIKSQDTEFDGDDSGGWVAVKVIHPNCGEKINRDLKIMQFVANVIDELPTMEWLSLPAEVEQFSILMKLQLDLRIESLNLTRFNKNFKNSLQTKFPRGFPQVSSRDVLFEEYIHGFPMQSFLQVKDKLKSTELCKKVSDLFIDAFLQMLIMDDFIHADLHPGNLMIRFLKTDKYGTQVTSTEREHFSIVHRLRQLAHENNSEELVKELKNTLQEYTPQICFIDAGLITELNRRNRINFIALFNSLARFDGYQAGELMIERSRTPETAVDKELFAFKVEKLVNKVKKRAFTLGTVSIGDLLDQMLTMVRSHHVRMEGDFVSVVVAILLLEGIGRQLDPDLDLFASSLPILREFGRQKETSNLLYDASTMSMLKVWIGLEIRQVMSLSARNIKDLVKADLLSPNY</sequence>
<dbReference type="GO" id="GO:0004672">
    <property type="term" value="F:protein kinase activity"/>
    <property type="evidence" value="ECO:0007669"/>
    <property type="project" value="InterPro"/>
</dbReference>
<dbReference type="PROSITE" id="PS50011">
    <property type="entry name" value="PROTEIN_KINASE_DOM"/>
    <property type="match status" value="1"/>
</dbReference>
<dbReference type="InterPro" id="IPR000719">
    <property type="entry name" value="Prot_kinase_dom"/>
</dbReference>
<dbReference type="PANTHER" id="PTHR45890:SF1">
    <property type="entry name" value="AARF DOMAIN CONTAINING KINASE 2"/>
    <property type="match status" value="1"/>
</dbReference>
<gene>
    <name evidence="3" type="ORF">ZYGM_004324</name>
</gene>
<dbReference type="SUPFAM" id="SSF56112">
    <property type="entry name" value="Protein kinase-like (PK-like)"/>
    <property type="match status" value="1"/>
</dbReference>
<dbReference type="Pfam" id="PF03109">
    <property type="entry name" value="ABC1"/>
    <property type="match status" value="1"/>
</dbReference>
<evidence type="ECO:0000313" key="4">
    <source>
        <dbReference type="Proteomes" id="UP000301737"/>
    </source>
</evidence>
<feature type="domain" description="Protein kinase" evidence="2">
    <location>
        <begin position="223"/>
        <end position="574"/>
    </location>
</feature>
<accession>A0A4C2E271</accession>
<protein>
    <recommendedName>
        <fullName evidence="2">Protein kinase domain-containing protein</fullName>
    </recommendedName>
</protein>
<dbReference type="InterPro" id="IPR004147">
    <property type="entry name" value="ABC1_dom"/>
</dbReference>
<dbReference type="GO" id="GO:0005524">
    <property type="term" value="F:ATP binding"/>
    <property type="evidence" value="ECO:0007669"/>
    <property type="project" value="InterPro"/>
</dbReference>